<evidence type="ECO:0000259" key="2">
    <source>
        <dbReference type="Pfam" id="PF14970"/>
    </source>
</evidence>
<reference evidence="3" key="1">
    <citation type="submission" date="2025-08" db="UniProtKB">
        <authorList>
            <consortium name="Ensembl"/>
        </authorList>
    </citation>
    <scope>IDENTIFICATION</scope>
</reference>
<keyword evidence="1" id="KW-0175">Coiled coil</keyword>
<organism evidence="3 4">
    <name type="scientific">Crocodylus porosus</name>
    <name type="common">Saltwater crocodile</name>
    <name type="synonym">Estuarine crocodile</name>
    <dbReference type="NCBI Taxonomy" id="8502"/>
    <lineage>
        <taxon>Eukaryota</taxon>
        <taxon>Metazoa</taxon>
        <taxon>Chordata</taxon>
        <taxon>Craniata</taxon>
        <taxon>Vertebrata</taxon>
        <taxon>Euteleostomi</taxon>
        <taxon>Archelosauria</taxon>
        <taxon>Archosauria</taxon>
        <taxon>Crocodylia</taxon>
        <taxon>Longirostres</taxon>
        <taxon>Crocodylidae</taxon>
        <taxon>Crocodylus</taxon>
    </lineage>
</organism>
<dbReference type="GO" id="GO:0005814">
    <property type="term" value="C:centriole"/>
    <property type="evidence" value="ECO:0007669"/>
    <property type="project" value="Ensembl"/>
</dbReference>
<evidence type="ECO:0000256" key="1">
    <source>
        <dbReference type="SAM" id="Coils"/>
    </source>
</evidence>
<dbReference type="PANTHER" id="PTHR35076">
    <property type="entry name" value="TUBULIN EPSILON AND DELTA COMPLEX PROTEIN 1"/>
    <property type="match status" value="1"/>
</dbReference>
<dbReference type="Ensembl" id="ENSCPRT00005001905.1">
    <property type="protein sequence ID" value="ENSCPRP00005001621.1"/>
    <property type="gene ID" value="ENSCPRG00005001201.1"/>
</dbReference>
<dbReference type="Proteomes" id="UP000594220">
    <property type="component" value="Unplaced"/>
</dbReference>
<dbReference type="GeneTree" id="ENSGT00390000011474"/>
<dbReference type="GO" id="GO:0045880">
    <property type="term" value="P:positive regulation of smoothened signaling pathway"/>
    <property type="evidence" value="ECO:0007669"/>
    <property type="project" value="Ensembl"/>
</dbReference>
<dbReference type="AlphaFoldDB" id="A0A7M4DYH6"/>
<proteinExistence type="predicted"/>
<reference evidence="3" key="2">
    <citation type="submission" date="2025-09" db="UniProtKB">
        <authorList>
            <consortium name="Ensembl"/>
        </authorList>
    </citation>
    <scope>IDENTIFICATION</scope>
</reference>
<keyword evidence="4" id="KW-1185">Reference proteome</keyword>
<feature type="domain" description="Tubulin epsilon and delta complex protein 1" evidence="2">
    <location>
        <begin position="55"/>
        <end position="218"/>
    </location>
</feature>
<gene>
    <name evidence="3" type="primary">TEDC1</name>
</gene>
<dbReference type="Pfam" id="PF14970">
    <property type="entry name" value="TEDC1"/>
    <property type="match status" value="1"/>
</dbReference>
<dbReference type="InterPro" id="IPR043535">
    <property type="entry name" value="TEDC1"/>
</dbReference>
<name>A0A7M4DYH6_CROPO</name>
<protein>
    <submittedName>
        <fullName evidence="3">Tubulin epsilon and delta complex 1</fullName>
    </submittedName>
</protein>
<feature type="coiled-coil region" evidence="1">
    <location>
        <begin position="322"/>
        <end position="349"/>
    </location>
</feature>
<dbReference type="PANTHER" id="PTHR35076:SF1">
    <property type="entry name" value="TUBULIN EPSILON AND DELTA COMPLEX PROTEIN 1"/>
    <property type="match status" value="1"/>
</dbReference>
<dbReference type="InterPro" id="IPR027996">
    <property type="entry name" value="TEDC1_dom"/>
</dbReference>
<sequence length="365" mass="42633">LHGSTCSSLPLKALSTGSLSVALTYNSLYLTFGPSAASFFYTQIRFVKSVLRYHGYGRPEFYRLPSDGSVGSRELLLAFSWLLHRINLLEQLLHVNRVRIGDETSLCTWVGSPWRPPGLKNEVDIRYLQWLNGRLRFQWRSLHVDYQEQCKLLYKIHFYTNGSHMDQTIGHFSVTETDLIRQPDNYKQLMQLLESETSRLEAFLEWKQLEPVYWQWMITDFYLISSKTSFSFDILHCVVVGGILHTSLTMIFSQQIKARERELLDEKEFSEAIRKIHEAVELKLSEFKYQCAHKKNKMHGPCRLVFKDKHPALMNVSASELVNELRMREGRLEKELKQLQEECRHKLTEIVDGLDGVICIPPMKR</sequence>
<dbReference type="GO" id="GO:0005929">
    <property type="term" value="C:cilium"/>
    <property type="evidence" value="ECO:0007669"/>
    <property type="project" value="Ensembl"/>
</dbReference>
<accession>A0A7M4DYH6</accession>
<evidence type="ECO:0000313" key="3">
    <source>
        <dbReference type="Ensembl" id="ENSCPRP00005001621.1"/>
    </source>
</evidence>
<evidence type="ECO:0000313" key="4">
    <source>
        <dbReference type="Proteomes" id="UP000594220"/>
    </source>
</evidence>